<dbReference type="EMBL" id="MG011690">
    <property type="protein sequence ID" value="AVK75608.1"/>
    <property type="molecule type" value="Genomic_DNA"/>
</dbReference>
<feature type="compositionally biased region" description="Low complexity" evidence="1">
    <location>
        <begin position="51"/>
        <end position="64"/>
    </location>
</feature>
<protein>
    <submittedName>
        <fullName evidence="2">Uncharacterized protein</fullName>
    </submittedName>
</protein>
<dbReference type="Proteomes" id="UP000249287">
    <property type="component" value="Segment"/>
</dbReference>
<dbReference type="KEGG" id="vg:36842321"/>
<dbReference type="RefSeq" id="YP_009481611.1">
    <property type="nucleotide sequence ID" value="NC_037666.1"/>
</dbReference>
<accession>A0A2U7UAY3</accession>
<dbReference type="GeneID" id="36842321"/>
<feature type="compositionally biased region" description="Basic and acidic residues" evidence="1">
    <location>
        <begin position="65"/>
        <end position="76"/>
    </location>
</feature>
<sequence length="110" mass="12063">MKRSQGKGLRRDSGVSFLSKADADTVAKKRPPGSTRLTHHHHRPTARFTSPLAIPSPFAAAADCAARHSREEEKTQKSKTTTDMTPTAMTTPTSSLLRQKGLRFQHNEPG</sequence>
<evidence type="ECO:0000313" key="2">
    <source>
        <dbReference type="EMBL" id="AVK75608.1"/>
    </source>
</evidence>
<organism evidence="2">
    <name type="scientific">Pandoravirus neocaledonia</name>
    <dbReference type="NCBI Taxonomy" id="2107708"/>
    <lineage>
        <taxon>Viruses</taxon>
        <taxon>Pandoravirus</taxon>
    </lineage>
</organism>
<gene>
    <name evidence="2" type="ORF">pneo_cds_1</name>
</gene>
<evidence type="ECO:0000256" key="1">
    <source>
        <dbReference type="SAM" id="MobiDB-lite"/>
    </source>
</evidence>
<feature type="region of interest" description="Disordered" evidence="1">
    <location>
        <begin position="1"/>
        <end position="110"/>
    </location>
</feature>
<reference evidence="2" key="1">
    <citation type="journal article" date="2018" name="Nat. Commun.">
        <title>Diversity and evolution of the emerging Pandoraviridae family.</title>
        <authorList>
            <person name="Legendre M."/>
            <person name="Fabre E."/>
            <person name="Poirot O."/>
            <person name="Jeudy S."/>
            <person name="Lartigue A."/>
            <person name="Alempic J.M."/>
            <person name="Beucher L."/>
            <person name="Philippe N."/>
            <person name="Bertaux L."/>
            <person name="Christo-Foroux E."/>
            <person name="Labadie K."/>
            <person name="Coute Y."/>
            <person name="Abergel C."/>
            <person name="Claverie J.M."/>
        </authorList>
    </citation>
    <scope>NUCLEOTIDE SEQUENCE [LARGE SCALE GENOMIC DNA]</scope>
    <source>
        <strain evidence="2">Neocaledonia</strain>
    </source>
</reference>
<feature type="compositionally biased region" description="Low complexity" evidence="1">
    <location>
        <begin position="78"/>
        <end position="95"/>
    </location>
</feature>
<proteinExistence type="predicted"/>
<name>A0A2U7UAY3_9VIRU</name>